<reference evidence="2" key="1">
    <citation type="submission" date="2022-10" db="EMBL/GenBank/DDBJ databases">
        <title>The complete genomes of actinobacterial strains from the NBC collection.</title>
        <authorList>
            <person name="Joergensen T.S."/>
            <person name="Alvarez Arevalo M."/>
            <person name="Sterndorff E.B."/>
            <person name="Faurdal D."/>
            <person name="Vuksanovic O."/>
            <person name="Mourched A.-S."/>
            <person name="Charusanti P."/>
            <person name="Shaw S."/>
            <person name="Blin K."/>
            <person name="Weber T."/>
        </authorList>
    </citation>
    <scope>NUCLEOTIDE SEQUENCE</scope>
    <source>
        <strain evidence="2">NBC_00302</strain>
    </source>
</reference>
<accession>A0ABZ1QSX8</accession>
<dbReference type="RefSeq" id="WP_328734243.1">
    <property type="nucleotide sequence ID" value="NZ_CP108038.1"/>
</dbReference>
<evidence type="ECO:0000313" key="2">
    <source>
        <dbReference type="EMBL" id="WUN85537.1"/>
    </source>
</evidence>
<evidence type="ECO:0000313" key="3">
    <source>
        <dbReference type="Proteomes" id="UP001432071"/>
    </source>
</evidence>
<dbReference type="Proteomes" id="UP001432071">
    <property type="component" value="Chromosome"/>
</dbReference>
<gene>
    <name evidence="2" type="ORF">OHT53_05380</name>
</gene>
<sequence>MDMELARAHRAVADARIALNMSRAGLAGSEKRMLLGEREVEEETLTRREEVDAADTRFQQARETYRELAGQALQLWADGAKDPLLLLPLRLETVFRTVGGSGPELWIRAYPDEIHVDSHETALTAAERTATDAYWKEVAVAGDQQDKRAAAWRQLVAAIGPGRAAWATKVLRPEADTPVTGSPDDGSPPAPGPAAEPQLRDSAWTRPARSYVLPDRLVFSGYQVTGEGQIGLVWRQEGEPVPEKLDVGLGPADTAPPAWLTDFTEAVKVGMGVRVPLGDLPRRFDLLTVTGIRSGPSEQTAGLIGTLLEAHRCTDGLAVLPTGTPTNNTTKTRSAWRTRIPPAAPEQTAEQRAAFRPDGHQAAARVSHALGPAAGSVITEVSDGLTDDDHDLLLHLHAAVGALTAASTNWRSFGDEGDTTPHPDLLFLVSHYVDHVRGRGPLPTVRVGRQPYGILPTTSLDLWHGTEVDLRILNHISEFRTYAESHGRRAPQVGAGDDPDAVINDLLHRLPASRRLRYILQTPVTPPFKPPPDSPTGSIPPRSGFAWSLPPGLEEVPPAPPLEFTVAEETTPQLREVLDHAPIRGMWDWWQETAPLMATQHELTPERTERMTAFKGVIEGASTGKLGLFHHLALMVIRFHFGFLMDRLRDGGSVEPGVRLLDGQVTAGAGSTPDSYDWACLAFDQLAEVEDRIRGDLPRVERLLCEVLDTQTHRLDAWMTSAASARLARLRDNSPTGTHLGAYGWVTDVGTREEEQNTEETDPEATGDGARAGQTNDGYLIAPSMHHATTLAVLRSGWLSHADRQAFGINLTSSRVRRALAVVDGIRSGQTLSALLGYSLERGLHDAQLDTLVAILRDRYPTASLVDPDAEGSQQARTAMAARDVVDGQALLDDWLAHGRDLELLELGSEAAPLLEQATPLVEELEATVDAVGDLLLAESVHHLVAGNPLRAGAAADGIARGDNLPQDFEVIRTPRSAVALTHRLGVLAPVSGTAGWTTGRPLATLEPALERWCQTRLGDASAWRFDFGDPAAPVAISLSDLGLCALDVVLGAGSSGDRSQDPLTQDTPLARRLLRHAAAHATGSAPERVTRASAARFAELQLLCRSLGDVLRSSRPLLMSDLDADAGDDWAGADLGELAARVTAWQNAVITGVAWLRELAKSLPTWAEPATKALDGLADCGVHAAYTLGPPVDDAGLEALRAQTAFVLDRFDASPLEPVPEPPKEPSAVLEWATKVRTAVSCVLGETLPVLPVLRLDGTTAGSALTAPRPDGADDDAVTDWLTDMERVRPHAATLGDALTAAEALAGTAPCGTAVAQSPTGQKWIARGPAPVPSRSDPAPRHCAVLRTDGQPDAGQVAGLVVDSWTETVPEAAQEEMGALAFHYNQPDARAPQAWLLAVPPDPLRGWCMEDVHAVVEETFALARIRGMDLTDFAELRGVLPVQWAAPGTWGFN</sequence>
<name>A0ABZ1QSX8_9ACTN</name>
<feature type="compositionally biased region" description="Acidic residues" evidence="1">
    <location>
        <begin position="756"/>
        <end position="765"/>
    </location>
</feature>
<feature type="region of interest" description="Disordered" evidence="1">
    <location>
        <begin position="752"/>
        <end position="773"/>
    </location>
</feature>
<dbReference type="GeneID" id="93760373"/>
<keyword evidence="3" id="KW-1185">Reference proteome</keyword>
<organism evidence="2 3">
    <name type="scientific">Streptomyces bobili</name>
    <dbReference type="NCBI Taxonomy" id="67280"/>
    <lineage>
        <taxon>Bacteria</taxon>
        <taxon>Bacillati</taxon>
        <taxon>Actinomycetota</taxon>
        <taxon>Actinomycetes</taxon>
        <taxon>Kitasatosporales</taxon>
        <taxon>Streptomycetaceae</taxon>
        <taxon>Streptomyces</taxon>
    </lineage>
</organism>
<feature type="region of interest" description="Disordered" evidence="1">
    <location>
        <begin position="175"/>
        <end position="203"/>
    </location>
</feature>
<proteinExistence type="predicted"/>
<evidence type="ECO:0000256" key="1">
    <source>
        <dbReference type="SAM" id="MobiDB-lite"/>
    </source>
</evidence>
<protein>
    <submittedName>
        <fullName evidence="2">Uncharacterized protein</fullName>
    </submittedName>
</protein>
<dbReference type="EMBL" id="CP108038">
    <property type="protein sequence ID" value="WUN85537.1"/>
    <property type="molecule type" value="Genomic_DNA"/>
</dbReference>